<keyword evidence="2" id="KW-0227">DNA damage</keyword>
<proteinExistence type="inferred from homology"/>
<dbReference type="Proteomes" id="UP000515518">
    <property type="component" value="Chromosome"/>
</dbReference>
<evidence type="ECO:0000313" key="6">
    <source>
        <dbReference type="Proteomes" id="UP000515518"/>
    </source>
</evidence>
<sequence length="251" mass="28273">MPTTEDLKLLFAEFPRDAVSWRAQSVTKDGTKALALAYIDARDVMDRLDDVCGTENWQDRYEFHGTRTICYLSIRVGDEWITKADGAGDSDVEAEKGAISDALKRAAVKWGIGRYLYHIVSPWVPCDSYETEYQGKKKQNWKSWKEDPWSLVRSPRPAPQKQAPVAPLPPSPAMESLWKEMEAISSSRGLELFWKDNVKTILGFDDGNKKRFVDKKDELKAKFAPPPLTEGDSFPGSVSDREALRQPMAGG</sequence>
<dbReference type="Pfam" id="PF04098">
    <property type="entry name" value="Rad52_Rad22"/>
    <property type="match status" value="2"/>
</dbReference>
<evidence type="ECO:0000256" key="4">
    <source>
        <dbReference type="SAM" id="MobiDB-lite"/>
    </source>
</evidence>
<dbReference type="AlphaFoldDB" id="A0A7G6RL64"/>
<evidence type="ECO:0000256" key="1">
    <source>
        <dbReference type="ARBA" id="ARBA00006638"/>
    </source>
</evidence>
<evidence type="ECO:0000256" key="3">
    <source>
        <dbReference type="ARBA" id="ARBA00023204"/>
    </source>
</evidence>
<gene>
    <name evidence="5" type="ORF">HB770_21075</name>
</gene>
<dbReference type="GO" id="GO:0006281">
    <property type="term" value="P:DNA repair"/>
    <property type="evidence" value="ECO:0007669"/>
    <property type="project" value="UniProtKB-KW"/>
</dbReference>
<name>A0A7G6RL64_RHILV</name>
<evidence type="ECO:0008006" key="7">
    <source>
        <dbReference type="Google" id="ProtNLM"/>
    </source>
</evidence>
<accession>A0A7G6RL64</accession>
<keyword evidence="3" id="KW-0234">DNA repair</keyword>
<protein>
    <recommendedName>
        <fullName evidence="7">Rad52/22 double-strand break repair family protein</fullName>
    </recommendedName>
</protein>
<dbReference type="EMBL" id="CP050549">
    <property type="protein sequence ID" value="QND42996.1"/>
    <property type="molecule type" value="Genomic_DNA"/>
</dbReference>
<reference evidence="6" key="1">
    <citation type="journal article" date="2020" name="Mol. Plant Microbe">
        <title>Rhizobial microsymbionts of the narrowly endemic Oxytropis species growing in Kamchatka are characterized by significant genetic diversity and possess a set of genes that are associated with T3SS and T6SS secretion systems and can affect the development of symbiosis.</title>
        <authorList>
            <person name="Safronova V."/>
            <person name="Guro P."/>
            <person name="Sazanova A."/>
            <person name="Kuznetsova I."/>
            <person name="Belimov A."/>
            <person name="Yakubov V."/>
            <person name="Chirak E."/>
            <person name="Afonin A."/>
            <person name="Gogolev Y."/>
            <person name="Andronov E."/>
            <person name="Tikhonovich I."/>
        </authorList>
    </citation>
    <scope>NUCLEOTIDE SEQUENCE [LARGE SCALE GENOMIC DNA]</scope>
    <source>
        <strain evidence="6">RCAM0610</strain>
    </source>
</reference>
<organism evidence="5 6">
    <name type="scientific">Rhizobium leguminosarum bv. viciae</name>
    <dbReference type="NCBI Taxonomy" id="387"/>
    <lineage>
        <taxon>Bacteria</taxon>
        <taxon>Pseudomonadati</taxon>
        <taxon>Pseudomonadota</taxon>
        <taxon>Alphaproteobacteria</taxon>
        <taxon>Hyphomicrobiales</taxon>
        <taxon>Rhizobiaceae</taxon>
        <taxon>Rhizobium/Agrobacterium group</taxon>
        <taxon>Rhizobium</taxon>
    </lineage>
</organism>
<evidence type="ECO:0000256" key="2">
    <source>
        <dbReference type="ARBA" id="ARBA00022763"/>
    </source>
</evidence>
<comment type="similarity">
    <text evidence="1">Belongs to the RAD52 family.</text>
</comment>
<evidence type="ECO:0000313" key="5">
    <source>
        <dbReference type="EMBL" id="QND42996.1"/>
    </source>
</evidence>
<feature type="region of interest" description="Disordered" evidence="4">
    <location>
        <begin position="223"/>
        <end position="251"/>
    </location>
</feature>
<dbReference type="InterPro" id="IPR041247">
    <property type="entry name" value="Rad52_fam"/>
</dbReference>